<keyword evidence="2" id="KW-0677">Repeat</keyword>
<dbReference type="EMBL" id="JAYWVC010000149">
    <property type="protein sequence ID" value="MED7826289.1"/>
    <property type="molecule type" value="Genomic_DNA"/>
</dbReference>
<dbReference type="InterPro" id="IPR003439">
    <property type="entry name" value="ABC_transporter-like_ATP-bd"/>
</dbReference>
<keyword evidence="4 6" id="KW-0067">ATP-binding</keyword>
<dbReference type="PANTHER" id="PTHR43790">
    <property type="entry name" value="CARBOHYDRATE TRANSPORT ATP-BINDING PROTEIN MG119-RELATED"/>
    <property type="match status" value="1"/>
</dbReference>
<keyword evidence="7" id="KW-1185">Reference proteome</keyword>
<feature type="domain" description="ABC transporter" evidence="5">
    <location>
        <begin position="259"/>
        <end position="502"/>
    </location>
</feature>
<comment type="caution">
    <text evidence="6">The sequence shown here is derived from an EMBL/GenBank/DDBJ whole genome shotgun (WGS) entry which is preliminary data.</text>
</comment>
<keyword evidence="1" id="KW-0813">Transport</keyword>
<gene>
    <name evidence="6" type="ORF">VXC91_31125</name>
</gene>
<evidence type="ECO:0000259" key="5">
    <source>
        <dbReference type="PROSITE" id="PS50893"/>
    </source>
</evidence>
<sequence length="505" mass="54035">MAPETPLLSMSGITKSFPGVRALDGVDLDVRTGEVHCLLGQNGAGKSTLIKVLAGAHQPDTGTIHWRGQPVTLRSPIAAMRLGIATIYQELDLVEHLSVAENVHLGHEPTTAGFVVRGKAARASTAALLGRLGRPEIDPARLVGELPAAQQQIVSMARALSHDVRLIVMDEPSAALDPDEVDNLFRIVGDLTADKIAVVYISHRLEEIRRIGDRVTVLKDGRAVAGGLPAKTTPTREVVTLMTGRNVEYVFPERPSAVPTGKPVLEVRGLAREGEFAPLDLEVRPGEIVGLAGLVGSGRSEVLETIYGARRPTAGRVLVDGRPLRPGSVRAAVRAGLGLAPEERKAQALLMLESVTRNVSVSSLSRFARGGWIDRRAELGAARASTRELSLRPDNPSVPVRTLSGGNQQKAVLARWLLRGCRVLLLDEPTRGVDVGARAELYAVVRRLADEGLAVLLVSSEVPEVLGLADRVLVLREGRVVHTAPARELDEHRVLDLVMEGSPAS</sequence>
<evidence type="ECO:0000256" key="1">
    <source>
        <dbReference type="ARBA" id="ARBA00022448"/>
    </source>
</evidence>
<dbReference type="Proteomes" id="UP001333996">
    <property type="component" value="Unassembled WGS sequence"/>
</dbReference>
<dbReference type="RefSeq" id="WP_329510689.1">
    <property type="nucleotide sequence ID" value="NZ_BAAAYZ010000095.1"/>
</dbReference>
<dbReference type="InterPro" id="IPR027417">
    <property type="entry name" value="P-loop_NTPase"/>
</dbReference>
<accession>A0ABU7FQG4</accession>
<dbReference type="CDD" id="cd03216">
    <property type="entry name" value="ABC_Carb_Monos_I"/>
    <property type="match status" value="1"/>
</dbReference>
<keyword evidence="3" id="KW-0547">Nucleotide-binding</keyword>
<feature type="domain" description="ABC transporter" evidence="5">
    <location>
        <begin position="8"/>
        <end position="245"/>
    </location>
</feature>
<dbReference type="Gene3D" id="3.40.50.300">
    <property type="entry name" value="P-loop containing nucleotide triphosphate hydrolases"/>
    <property type="match status" value="2"/>
</dbReference>
<dbReference type="InterPro" id="IPR017871">
    <property type="entry name" value="ABC_transporter-like_CS"/>
</dbReference>
<dbReference type="PANTHER" id="PTHR43790:SF9">
    <property type="entry name" value="GALACTOFURANOSE TRANSPORTER ATP-BINDING PROTEIN YTFR"/>
    <property type="match status" value="1"/>
</dbReference>
<evidence type="ECO:0000313" key="6">
    <source>
        <dbReference type="EMBL" id="MED7826289.1"/>
    </source>
</evidence>
<dbReference type="GO" id="GO:0005524">
    <property type="term" value="F:ATP binding"/>
    <property type="evidence" value="ECO:0007669"/>
    <property type="project" value="UniProtKB-KW"/>
</dbReference>
<name>A0ABU7FQG4_9ACTN</name>
<organism evidence="6 7">
    <name type="scientific">Streptomyces chiangmaiensis</name>
    <dbReference type="NCBI Taxonomy" id="766497"/>
    <lineage>
        <taxon>Bacteria</taxon>
        <taxon>Bacillati</taxon>
        <taxon>Actinomycetota</taxon>
        <taxon>Actinomycetes</taxon>
        <taxon>Kitasatosporales</taxon>
        <taxon>Streptomycetaceae</taxon>
        <taxon>Streptomyces</taxon>
    </lineage>
</organism>
<evidence type="ECO:0000256" key="2">
    <source>
        <dbReference type="ARBA" id="ARBA00022737"/>
    </source>
</evidence>
<dbReference type="SMART" id="SM00382">
    <property type="entry name" value="AAA"/>
    <property type="match status" value="2"/>
</dbReference>
<dbReference type="CDD" id="cd03215">
    <property type="entry name" value="ABC_Carb_Monos_II"/>
    <property type="match status" value="1"/>
</dbReference>
<dbReference type="InterPro" id="IPR003593">
    <property type="entry name" value="AAA+_ATPase"/>
</dbReference>
<evidence type="ECO:0000256" key="3">
    <source>
        <dbReference type="ARBA" id="ARBA00022741"/>
    </source>
</evidence>
<dbReference type="PROSITE" id="PS00211">
    <property type="entry name" value="ABC_TRANSPORTER_1"/>
    <property type="match status" value="1"/>
</dbReference>
<proteinExistence type="predicted"/>
<reference evidence="6" key="1">
    <citation type="submission" date="2024-01" db="EMBL/GenBank/DDBJ databases">
        <title>First draft genome sequence data of TA4-1, the type strain of Gram-positive actinobacterium Streptomyces chiangmaiensis.</title>
        <authorList>
            <person name="Yasawong M."/>
            <person name="Nantapong N."/>
        </authorList>
    </citation>
    <scope>NUCLEOTIDE SEQUENCE</scope>
    <source>
        <strain evidence="6">TA4-1</strain>
    </source>
</reference>
<dbReference type="PROSITE" id="PS50893">
    <property type="entry name" value="ABC_TRANSPORTER_2"/>
    <property type="match status" value="2"/>
</dbReference>
<dbReference type="InterPro" id="IPR050107">
    <property type="entry name" value="ABC_carbohydrate_import_ATPase"/>
</dbReference>
<evidence type="ECO:0000313" key="7">
    <source>
        <dbReference type="Proteomes" id="UP001333996"/>
    </source>
</evidence>
<evidence type="ECO:0000256" key="4">
    <source>
        <dbReference type="ARBA" id="ARBA00022840"/>
    </source>
</evidence>
<dbReference type="Pfam" id="PF00005">
    <property type="entry name" value="ABC_tran"/>
    <property type="match status" value="2"/>
</dbReference>
<dbReference type="SUPFAM" id="SSF52540">
    <property type="entry name" value="P-loop containing nucleoside triphosphate hydrolases"/>
    <property type="match status" value="2"/>
</dbReference>
<protein>
    <submittedName>
        <fullName evidence="6">Sugar ABC transporter ATP-binding protein</fullName>
    </submittedName>
</protein>